<name>A0ABR1UVZ6_9PEZI</name>
<organism evidence="1 2">
    <name type="scientific">Apiospora hydei</name>
    <dbReference type="NCBI Taxonomy" id="1337664"/>
    <lineage>
        <taxon>Eukaryota</taxon>
        <taxon>Fungi</taxon>
        <taxon>Dikarya</taxon>
        <taxon>Ascomycota</taxon>
        <taxon>Pezizomycotina</taxon>
        <taxon>Sordariomycetes</taxon>
        <taxon>Xylariomycetidae</taxon>
        <taxon>Amphisphaeriales</taxon>
        <taxon>Apiosporaceae</taxon>
        <taxon>Apiospora</taxon>
    </lineage>
</organism>
<dbReference type="Proteomes" id="UP001433268">
    <property type="component" value="Unassembled WGS sequence"/>
</dbReference>
<gene>
    <name evidence="1" type="ORF">PG997_014338</name>
</gene>
<dbReference type="GeneID" id="92051712"/>
<protein>
    <submittedName>
        <fullName evidence="1">Uncharacterized protein</fullName>
    </submittedName>
</protein>
<keyword evidence="2" id="KW-1185">Reference proteome</keyword>
<proteinExistence type="predicted"/>
<evidence type="ECO:0000313" key="1">
    <source>
        <dbReference type="EMBL" id="KAK8062241.1"/>
    </source>
</evidence>
<sequence>MLKEEHNLAGTQLGAKTWNEFYVKHELERTMVLACGHLIGGDCYQMIEQDYADKTKPNALDPRSCFHCRADLRCAGCPLAALYDESFNPFIPGPKWPGNDPATSRWHPTYSFQELTLTTAETDRGARRYCSTCTIMRIVRKLVEFTLACPQCPTCASSPCSCTPEEQKKQQQQLPHLDREALAEEWLRRKIDQLGRLVYPSIADIRNPHLAARRGNEIADRRARFVRKMFADHLKFRELKQTIFRLPQLPQEAEKEGDDGTTAISDKLKTLFIRDSSPRAAIRRSRRPDWAHWAFGLAAECVEEFDRTDRMLRLPLAWFRGLEGDEEDDKDDASFRHLGPGKKRPLRWEWDHRPETAFFAMVMNVDLPGEGLAKVNPCLFAGTLTELVDVMWTHESTDGLKQEENTWDV</sequence>
<accession>A0ABR1UVZ6</accession>
<dbReference type="RefSeq" id="XP_066660840.1">
    <property type="nucleotide sequence ID" value="XM_066818652.1"/>
</dbReference>
<reference evidence="1 2" key="1">
    <citation type="submission" date="2023-01" db="EMBL/GenBank/DDBJ databases">
        <title>Analysis of 21 Apiospora genomes using comparative genomics revels a genus with tremendous synthesis potential of carbohydrate active enzymes and secondary metabolites.</title>
        <authorList>
            <person name="Sorensen T."/>
        </authorList>
    </citation>
    <scope>NUCLEOTIDE SEQUENCE [LARGE SCALE GENOMIC DNA]</scope>
    <source>
        <strain evidence="1 2">CBS 114990</strain>
    </source>
</reference>
<comment type="caution">
    <text evidence="1">The sequence shown here is derived from an EMBL/GenBank/DDBJ whole genome shotgun (WGS) entry which is preliminary data.</text>
</comment>
<evidence type="ECO:0000313" key="2">
    <source>
        <dbReference type="Proteomes" id="UP001433268"/>
    </source>
</evidence>
<dbReference type="EMBL" id="JAQQWN010000010">
    <property type="protein sequence ID" value="KAK8062241.1"/>
    <property type="molecule type" value="Genomic_DNA"/>
</dbReference>